<dbReference type="eggNOG" id="COG3181">
    <property type="taxonomic scope" value="Bacteria"/>
</dbReference>
<comment type="similarity">
    <text evidence="1">Belongs to the UPF0065 (bug) family.</text>
</comment>
<dbReference type="OrthoDB" id="8443386at2"/>
<dbReference type="PANTHER" id="PTHR42928:SF5">
    <property type="entry name" value="BLR1237 PROTEIN"/>
    <property type="match status" value="1"/>
</dbReference>
<evidence type="ECO:0000256" key="1">
    <source>
        <dbReference type="ARBA" id="ARBA00006987"/>
    </source>
</evidence>
<dbReference type="PIRSF" id="PIRSF017082">
    <property type="entry name" value="YflP"/>
    <property type="match status" value="1"/>
</dbReference>
<dbReference type="PhylomeDB" id="Q89PN6"/>
<dbReference type="STRING" id="224911.AAV28_14250"/>
<dbReference type="Pfam" id="PF03401">
    <property type="entry name" value="TctC"/>
    <property type="match status" value="1"/>
</dbReference>
<dbReference type="InterPro" id="IPR042100">
    <property type="entry name" value="Bug_dom1"/>
</dbReference>
<dbReference type="InParanoid" id="Q89PN6"/>
<dbReference type="KEGG" id="bja:bll3444"/>
<dbReference type="PATRIC" id="fig|224911.5.peg.3446"/>
<dbReference type="SUPFAM" id="SSF53850">
    <property type="entry name" value="Periplasmic binding protein-like II"/>
    <property type="match status" value="1"/>
</dbReference>
<dbReference type="AlphaFoldDB" id="Q89PN6"/>
<dbReference type="CDD" id="cd07012">
    <property type="entry name" value="PBP2_Bug_TTT"/>
    <property type="match status" value="1"/>
</dbReference>
<evidence type="ECO:0000313" key="2">
    <source>
        <dbReference type="EMBL" id="BAC48709.1"/>
    </source>
</evidence>
<dbReference type="Gene3D" id="3.40.190.150">
    <property type="entry name" value="Bordetella uptake gene, domain 1"/>
    <property type="match status" value="1"/>
</dbReference>
<dbReference type="EMBL" id="BA000040">
    <property type="protein sequence ID" value="BAC48709.1"/>
    <property type="molecule type" value="Genomic_DNA"/>
</dbReference>
<proteinExistence type="inferred from homology"/>
<keyword evidence="3" id="KW-1185">Reference proteome</keyword>
<dbReference type="EnsemblBacteria" id="BAC48709">
    <property type="protein sequence ID" value="BAC48709"/>
    <property type="gene ID" value="BAC48709"/>
</dbReference>
<sequence length="330" mass="34800">MRRTPMPRISRRQATTLIAGALVAPLGAPAIVRARASQIFIIVPYAPGGSIDSLMRSIAKAMAETLDQPVLVDNKPGANGIVGSQYVARAPKDGSVLLAGGTGPISLNVLLRKNLPYKLEDFASVAMLCNGPLSLTVNARTPAADVKSFVTYAKGRDKPLFYATLGPGSVTHLFGIMMGKSMGFAVTEVAYRNNPASIMETLSGECDLNFATPAAVIEHARGGQLRILAVSSDKRMTSLPEIPTLAESGYPDLTASFWTALHAPAGTPRDVIARLNAAANAAMQKPEIAKQLETDGLMVDTGAPERLDAQLTKDAALWGPVIKAQNIALE</sequence>
<evidence type="ECO:0000313" key="3">
    <source>
        <dbReference type="Proteomes" id="UP000002526"/>
    </source>
</evidence>
<dbReference type="PANTHER" id="PTHR42928">
    <property type="entry name" value="TRICARBOXYLATE-BINDING PROTEIN"/>
    <property type="match status" value="1"/>
</dbReference>
<dbReference type="Proteomes" id="UP000002526">
    <property type="component" value="Chromosome"/>
</dbReference>
<dbReference type="Gene3D" id="3.40.190.10">
    <property type="entry name" value="Periplasmic binding protein-like II"/>
    <property type="match status" value="1"/>
</dbReference>
<protein>
    <submittedName>
        <fullName evidence="2">Bll3444 protein</fullName>
    </submittedName>
</protein>
<gene>
    <name evidence="2" type="ordered locus">bll3444</name>
</gene>
<organism evidence="2 3">
    <name type="scientific">Bradyrhizobium diazoefficiens (strain JCM 10833 / BCRC 13528 / IAM 13628 / NBRC 14792 / USDA 110)</name>
    <dbReference type="NCBI Taxonomy" id="224911"/>
    <lineage>
        <taxon>Bacteria</taxon>
        <taxon>Pseudomonadati</taxon>
        <taxon>Pseudomonadota</taxon>
        <taxon>Alphaproteobacteria</taxon>
        <taxon>Hyphomicrobiales</taxon>
        <taxon>Nitrobacteraceae</taxon>
        <taxon>Bradyrhizobium</taxon>
    </lineage>
</organism>
<dbReference type="InterPro" id="IPR005064">
    <property type="entry name" value="BUG"/>
</dbReference>
<dbReference type="HOGENOM" id="CLU_045683_0_0_5"/>
<accession>Q89PN6</accession>
<reference evidence="3" key="1">
    <citation type="journal article" date="2002" name="DNA Res.">
        <title>Complete genomic sequence of nitrogen-fixing symbiotic bacterium Bradyrhizobium japonicum USDA110.</title>
        <authorList>
            <person name="Kaneko T."/>
            <person name="Nakamura Y."/>
            <person name="Sato S."/>
            <person name="Minamisawa K."/>
            <person name="Uchiumi T."/>
            <person name="Sasamoto S."/>
            <person name="Watanabe A."/>
            <person name="Idesawa K."/>
            <person name="Iriguchi M."/>
            <person name="Kawashima K."/>
            <person name="Kohara M."/>
            <person name="Matsumoto M."/>
            <person name="Shimpo S."/>
            <person name="Tsuruoka H."/>
            <person name="Wada T."/>
            <person name="Yamada M."/>
            <person name="Tabata S."/>
        </authorList>
    </citation>
    <scope>NUCLEOTIDE SEQUENCE [LARGE SCALE GENOMIC DNA]</scope>
    <source>
        <strain evidence="3">JCM 10833 / BCRC 13528 / IAM 13628 / NBRC 14792 / USDA 110</strain>
    </source>
</reference>
<name>Q89PN6_BRADU</name>